<dbReference type="AlphaFoldDB" id="A0A1F5FGM4"/>
<dbReference type="Gene3D" id="1.20.120.330">
    <property type="entry name" value="Nucleotidyltransferases domain 2"/>
    <property type="match status" value="1"/>
</dbReference>
<proteinExistence type="predicted"/>
<evidence type="ECO:0000313" key="1">
    <source>
        <dbReference type="EMBL" id="OGD78733.1"/>
    </source>
</evidence>
<reference evidence="1 2" key="1">
    <citation type="journal article" date="2016" name="Nat. Commun.">
        <title>Thousands of microbial genomes shed light on interconnected biogeochemical processes in an aquifer system.</title>
        <authorList>
            <person name="Anantharaman K."/>
            <person name="Brown C.T."/>
            <person name="Hug L.A."/>
            <person name="Sharon I."/>
            <person name="Castelle C.J."/>
            <person name="Probst A.J."/>
            <person name="Thomas B.C."/>
            <person name="Singh A."/>
            <person name="Wilkins M.J."/>
            <person name="Karaoz U."/>
            <person name="Brodie E.L."/>
            <person name="Williams K.H."/>
            <person name="Hubbard S.S."/>
            <person name="Banfield J.F."/>
        </authorList>
    </citation>
    <scope>NUCLEOTIDE SEQUENCE [LARGE SCALE GENOMIC DNA]</scope>
</reference>
<dbReference type="Proteomes" id="UP000177187">
    <property type="component" value="Unassembled WGS sequence"/>
</dbReference>
<name>A0A1F5FGM4_9BACT</name>
<dbReference type="EMBL" id="MFAF01000027">
    <property type="protein sequence ID" value="OGD78733.1"/>
    <property type="molecule type" value="Genomic_DNA"/>
</dbReference>
<gene>
    <name evidence="1" type="ORF">A2Y64_02190</name>
</gene>
<accession>A0A1F5FGM4</accession>
<protein>
    <recommendedName>
        <fullName evidence="3">HEPN domain-containing protein</fullName>
    </recommendedName>
</protein>
<comment type="caution">
    <text evidence="1">The sequence shown here is derived from an EMBL/GenBank/DDBJ whole genome shotgun (WGS) entry which is preliminary data.</text>
</comment>
<organism evidence="1 2">
    <name type="scientific">Candidatus Coatesbacteria bacterium RBG_13_66_14</name>
    <dbReference type="NCBI Taxonomy" id="1817816"/>
    <lineage>
        <taxon>Bacteria</taxon>
        <taxon>Candidatus Coatesiibacteriota</taxon>
    </lineage>
</organism>
<evidence type="ECO:0000313" key="2">
    <source>
        <dbReference type="Proteomes" id="UP000177187"/>
    </source>
</evidence>
<evidence type="ECO:0008006" key="3">
    <source>
        <dbReference type="Google" id="ProtNLM"/>
    </source>
</evidence>
<sequence length="145" mass="16761">MNWLDWVSANQLKAEPSAPREIADLLAVVERNLVDSSVIGLSQEWCFNISYSAALLAALTLLRAEGYRPPHQAHHYLVIQSLRYTINYPPALIAQFERFRRKRNQTTYDCVGTVSQKDVEAMSSQARDLLQRVRDWLMRHHPELL</sequence>